<accession>A0AAE0TSE2</accession>
<dbReference type="InterPro" id="IPR011009">
    <property type="entry name" value="Kinase-like_dom_sf"/>
</dbReference>
<evidence type="ECO:0000259" key="1">
    <source>
        <dbReference type="PROSITE" id="PS50011"/>
    </source>
</evidence>
<evidence type="ECO:0000313" key="3">
    <source>
        <dbReference type="Proteomes" id="UP001287356"/>
    </source>
</evidence>
<dbReference type="PROSITE" id="PS50011">
    <property type="entry name" value="PROTEIN_KINASE_DOM"/>
    <property type="match status" value="1"/>
</dbReference>
<evidence type="ECO:0000313" key="2">
    <source>
        <dbReference type="EMBL" id="KAK3379657.1"/>
    </source>
</evidence>
<dbReference type="SUPFAM" id="SSF56112">
    <property type="entry name" value="Protein kinase-like (PK-like)"/>
    <property type="match status" value="1"/>
</dbReference>
<dbReference type="InterPro" id="IPR051681">
    <property type="entry name" value="Ser/Thr_Kinases-Pseudokinases"/>
</dbReference>
<dbReference type="Proteomes" id="UP001287356">
    <property type="component" value="Unassembled WGS sequence"/>
</dbReference>
<comment type="caution">
    <text evidence="2">The sequence shown here is derived from an EMBL/GenBank/DDBJ whole genome shotgun (WGS) entry which is preliminary data.</text>
</comment>
<gene>
    <name evidence="2" type="ORF">B0T24DRAFT_590194</name>
</gene>
<organism evidence="2 3">
    <name type="scientific">Lasiosphaeria ovina</name>
    <dbReference type="NCBI Taxonomy" id="92902"/>
    <lineage>
        <taxon>Eukaryota</taxon>
        <taxon>Fungi</taxon>
        <taxon>Dikarya</taxon>
        <taxon>Ascomycota</taxon>
        <taxon>Pezizomycotina</taxon>
        <taxon>Sordariomycetes</taxon>
        <taxon>Sordariomycetidae</taxon>
        <taxon>Sordariales</taxon>
        <taxon>Lasiosphaeriaceae</taxon>
        <taxon>Lasiosphaeria</taxon>
    </lineage>
</organism>
<dbReference type="GO" id="GO:0004674">
    <property type="term" value="F:protein serine/threonine kinase activity"/>
    <property type="evidence" value="ECO:0007669"/>
    <property type="project" value="TreeGrafter"/>
</dbReference>
<dbReference type="Gene3D" id="1.10.510.10">
    <property type="entry name" value="Transferase(Phosphotransferase) domain 1"/>
    <property type="match status" value="1"/>
</dbReference>
<reference evidence="2" key="1">
    <citation type="journal article" date="2023" name="Mol. Phylogenet. Evol.">
        <title>Genome-scale phylogeny and comparative genomics of the fungal order Sordariales.</title>
        <authorList>
            <person name="Hensen N."/>
            <person name="Bonometti L."/>
            <person name="Westerberg I."/>
            <person name="Brannstrom I.O."/>
            <person name="Guillou S."/>
            <person name="Cros-Aarteil S."/>
            <person name="Calhoun S."/>
            <person name="Haridas S."/>
            <person name="Kuo A."/>
            <person name="Mondo S."/>
            <person name="Pangilinan J."/>
            <person name="Riley R."/>
            <person name="LaButti K."/>
            <person name="Andreopoulos B."/>
            <person name="Lipzen A."/>
            <person name="Chen C."/>
            <person name="Yan M."/>
            <person name="Daum C."/>
            <person name="Ng V."/>
            <person name="Clum A."/>
            <person name="Steindorff A."/>
            <person name="Ohm R.A."/>
            <person name="Martin F."/>
            <person name="Silar P."/>
            <person name="Natvig D.O."/>
            <person name="Lalanne C."/>
            <person name="Gautier V."/>
            <person name="Ament-Velasquez S.L."/>
            <person name="Kruys A."/>
            <person name="Hutchinson M.I."/>
            <person name="Powell A.J."/>
            <person name="Barry K."/>
            <person name="Miller A.N."/>
            <person name="Grigoriev I.V."/>
            <person name="Debuchy R."/>
            <person name="Gladieux P."/>
            <person name="Hiltunen Thoren M."/>
            <person name="Johannesson H."/>
        </authorList>
    </citation>
    <scope>NUCLEOTIDE SEQUENCE</scope>
    <source>
        <strain evidence="2">CBS 958.72</strain>
    </source>
</reference>
<feature type="domain" description="Protein kinase" evidence="1">
    <location>
        <begin position="1"/>
        <end position="176"/>
    </location>
</feature>
<dbReference type="PANTHER" id="PTHR44329">
    <property type="entry name" value="SERINE/THREONINE-PROTEIN KINASE TNNI3K-RELATED"/>
    <property type="match status" value="1"/>
</dbReference>
<reference evidence="2" key="2">
    <citation type="submission" date="2023-06" db="EMBL/GenBank/DDBJ databases">
        <authorList>
            <consortium name="Lawrence Berkeley National Laboratory"/>
            <person name="Haridas S."/>
            <person name="Hensen N."/>
            <person name="Bonometti L."/>
            <person name="Westerberg I."/>
            <person name="Brannstrom I.O."/>
            <person name="Guillou S."/>
            <person name="Cros-Aarteil S."/>
            <person name="Calhoun S."/>
            <person name="Kuo A."/>
            <person name="Mondo S."/>
            <person name="Pangilinan J."/>
            <person name="Riley R."/>
            <person name="Labutti K."/>
            <person name="Andreopoulos B."/>
            <person name="Lipzen A."/>
            <person name="Chen C."/>
            <person name="Yanf M."/>
            <person name="Daum C."/>
            <person name="Ng V."/>
            <person name="Clum A."/>
            <person name="Steindorff A."/>
            <person name="Ohm R."/>
            <person name="Martin F."/>
            <person name="Silar P."/>
            <person name="Natvig D."/>
            <person name="Lalanne C."/>
            <person name="Gautier V."/>
            <person name="Ament-Velasquez S.L."/>
            <person name="Kruys A."/>
            <person name="Hutchinson M.I."/>
            <person name="Powell A.J."/>
            <person name="Barry K."/>
            <person name="Miller A.N."/>
            <person name="Grigoriev I.V."/>
            <person name="Debuchy R."/>
            <person name="Gladieux P."/>
            <person name="Thoren M.H."/>
            <person name="Johannesson H."/>
        </authorList>
    </citation>
    <scope>NUCLEOTIDE SEQUENCE</scope>
    <source>
        <strain evidence="2">CBS 958.72</strain>
    </source>
</reference>
<dbReference type="AlphaFoldDB" id="A0AAE0TSE2"/>
<name>A0AAE0TSE2_9PEZI</name>
<protein>
    <recommendedName>
        <fullName evidence="1">Protein kinase domain-containing protein</fullName>
    </recommendedName>
</protein>
<proteinExistence type="predicted"/>
<dbReference type="PANTHER" id="PTHR44329:SF289">
    <property type="entry name" value="SERINE_THREONINE-PROTEIN KINASE VIK"/>
    <property type="match status" value="1"/>
</dbReference>
<keyword evidence="3" id="KW-1185">Reference proteome</keyword>
<sequence length="176" mass="19316">MVSLDQYLLNRSTPFDLDAKLRLAGGIARGVSALHACRIVHFDLRPENVSVVKGQDGKLTPKLAGFGMSLVLKEGWSAEPWTGETRSWMTPQWDTAGTDEELYSTDAKRNREGVVNIAMAAALDTSSVGVKRAGEIRTLLESLLGPANERPLDLLLRYQAKDNLLDLSDLLLQAPR</sequence>
<dbReference type="InterPro" id="IPR000719">
    <property type="entry name" value="Prot_kinase_dom"/>
</dbReference>
<dbReference type="Pfam" id="PF00069">
    <property type="entry name" value="Pkinase"/>
    <property type="match status" value="1"/>
</dbReference>
<dbReference type="GO" id="GO:0005524">
    <property type="term" value="F:ATP binding"/>
    <property type="evidence" value="ECO:0007669"/>
    <property type="project" value="InterPro"/>
</dbReference>
<dbReference type="EMBL" id="JAULSN010000002">
    <property type="protein sequence ID" value="KAK3379657.1"/>
    <property type="molecule type" value="Genomic_DNA"/>
</dbReference>